<evidence type="ECO:0000313" key="1">
    <source>
        <dbReference type="EMBL" id="GBL53896.1"/>
    </source>
</evidence>
<proteinExistence type="predicted"/>
<organism evidence="2 3">
    <name type="scientific">Araneus ventricosus</name>
    <name type="common">Orbweaver spider</name>
    <name type="synonym">Epeira ventricosa</name>
    <dbReference type="NCBI Taxonomy" id="182803"/>
    <lineage>
        <taxon>Eukaryota</taxon>
        <taxon>Metazoa</taxon>
        <taxon>Ecdysozoa</taxon>
        <taxon>Arthropoda</taxon>
        <taxon>Chelicerata</taxon>
        <taxon>Arachnida</taxon>
        <taxon>Araneae</taxon>
        <taxon>Araneomorphae</taxon>
        <taxon>Entelegynae</taxon>
        <taxon>Araneoidea</taxon>
        <taxon>Araneidae</taxon>
        <taxon>Araneus</taxon>
    </lineage>
</organism>
<protein>
    <submittedName>
        <fullName evidence="2">Uncharacterized protein</fullName>
    </submittedName>
</protein>
<dbReference type="Proteomes" id="UP000499080">
    <property type="component" value="Unassembled WGS sequence"/>
</dbReference>
<dbReference type="AlphaFoldDB" id="A0A4Y1ZL64"/>
<dbReference type="OrthoDB" id="6766938at2759"/>
<dbReference type="EMBL" id="BGPR01150445">
    <property type="protein sequence ID" value="GBL53940.1"/>
    <property type="molecule type" value="Genomic_DNA"/>
</dbReference>
<evidence type="ECO:0000313" key="3">
    <source>
        <dbReference type="Proteomes" id="UP000499080"/>
    </source>
</evidence>
<reference evidence="2 3" key="1">
    <citation type="journal article" date="2019" name="Sci. Rep.">
        <title>Orb-weaving spider Araneus ventricosus genome elucidates the spidroin gene catalogue.</title>
        <authorList>
            <person name="Kono N."/>
            <person name="Nakamura H."/>
            <person name="Ohtoshi R."/>
            <person name="Moran D.A.P."/>
            <person name="Shinohara A."/>
            <person name="Yoshida Y."/>
            <person name="Fujiwara M."/>
            <person name="Mori M."/>
            <person name="Tomita M."/>
            <person name="Arakawa K."/>
        </authorList>
    </citation>
    <scope>NUCLEOTIDE SEQUENCE [LARGE SCALE GENOMIC DNA]</scope>
</reference>
<evidence type="ECO:0000313" key="2">
    <source>
        <dbReference type="EMBL" id="GBL53940.1"/>
    </source>
</evidence>
<name>A0A4Y1ZL64_ARAVE</name>
<accession>A0A4Y1ZL64</accession>
<dbReference type="EMBL" id="BGPR01150424">
    <property type="protein sequence ID" value="GBL53896.1"/>
    <property type="molecule type" value="Genomic_DNA"/>
</dbReference>
<gene>
    <name evidence="2" type="ORF">AVEN_178592_1</name>
    <name evidence="1" type="ORF">AVEN_223946_1</name>
</gene>
<sequence length="86" mass="9688">MYIFIDNFGSVIIEAHCPYVCRIQLVGRDELDVTGLRSTNLDRATFVPMVNDQFAVSESLLIAIVTITDCRTEVFDFLVVSISKKN</sequence>
<keyword evidence="3" id="KW-1185">Reference proteome</keyword>
<comment type="caution">
    <text evidence="2">The sequence shown here is derived from an EMBL/GenBank/DDBJ whole genome shotgun (WGS) entry which is preliminary data.</text>
</comment>